<sequence>MILPWLRRLLRRAAWVILFAVLAGLGLLLARAFEARGKPVLMPWHRIVLAHEVHADALDARFTWADYLARERQVFDDLHAQLATAAVAGEFRYEKDSRLGARAGQRDWNRSFESTPAEPRGGVLLLHGLTDSPYSVRTLAATYERAGFAVIAPRLPGHGTVPAGLLDVRWQDWRAVVRIAMRELRARVGTDKPIHILGYSNGGALALDYALDALGDARLPAPQRIVLVSPMIGLRPFASLSRWLPLFGGFAYFEKSRWIDILPEFNPYKYNSFPANGALQSYLLTATLRARIAGLAASGSLARMPPVLAFQSVLDSTVSSADVVHALFDRLPANGSELVLYDVNRANLLAPMLRSAAAGQVDALQGSTPRAYRLDVVGNLGPDTLEVGEKRYEPGASAAVDHALGLAFPADVYSLSHVALPFPCDDPLYGSAPRTDEDVGIRLGTLVLRGERGALQVSAEQLQRLTCNPFFADLEARVAAVLP</sequence>
<dbReference type="GO" id="GO:0016787">
    <property type="term" value="F:hydrolase activity"/>
    <property type="evidence" value="ECO:0007669"/>
    <property type="project" value="UniProtKB-KW"/>
</dbReference>
<dbReference type="RefSeq" id="WP_182530719.1">
    <property type="nucleotide sequence ID" value="NZ_JACGXL010000002.1"/>
</dbReference>
<feature type="domain" description="Serine aminopeptidase S33" evidence="1">
    <location>
        <begin position="118"/>
        <end position="244"/>
    </location>
</feature>
<evidence type="ECO:0000313" key="2">
    <source>
        <dbReference type="EMBL" id="MBA8887671.1"/>
    </source>
</evidence>
<proteinExistence type="predicted"/>
<keyword evidence="3" id="KW-1185">Reference proteome</keyword>
<dbReference type="SUPFAM" id="SSF53474">
    <property type="entry name" value="alpha/beta-Hydrolases"/>
    <property type="match status" value="1"/>
</dbReference>
<protein>
    <submittedName>
        <fullName evidence="2">Alpha-beta hydrolase superfamily lysophospholipase</fullName>
    </submittedName>
</protein>
<dbReference type="InterPro" id="IPR022742">
    <property type="entry name" value="Hydrolase_4"/>
</dbReference>
<name>A0A839F675_9GAMM</name>
<keyword evidence="2" id="KW-0378">Hydrolase</keyword>
<evidence type="ECO:0000313" key="3">
    <source>
        <dbReference type="Proteomes" id="UP000550401"/>
    </source>
</evidence>
<dbReference type="AlphaFoldDB" id="A0A839F675"/>
<comment type="caution">
    <text evidence="2">The sequence shown here is derived from an EMBL/GenBank/DDBJ whole genome shotgun (WGS) entry which is preliminary data.</text>
</comment>
<dbReference type="InterPro" id="IPR051044">
    <property type="entry name" value="MAG_DAG_Lipase"/>
</dbReference>
<dbReference type="InterPro" id="IPR029058">
    <property type="entry name" value="AB_hydrolase_fold"/>
</dbReference>
<accession>A0A839F675</accession>
<dbReference type="EMBL" id="JACGXL010000002">
    <property type="protein sequence ID" value="MBA8887671.1"/>
    <property type="molecule type" value="Genomic_DNA"/>
</dbReference>
<evidence type="ECO:0000259" key="1">
    <source>
        <dbReference type="Pfam" id="PF12146"/>
    </source>
</evidence>
<dbReference type="Pfam" id="PF12146">
    <property type="entry name" value="Hydrolase_4"/>
    <property type="match status" value="1"/>
</dbReference>
<dbReference type="Proteomes" id="UP000550401">
    <property type="component" value="Unassembled WGS sequence"/>
</dbReference>
<gene>
    <name evidence="2" type="ORF">FHW12_001885</name>
</gene>
<reference evidence="2 3" key="1">
    <citation type="submission" date="2020-07" db="EMBL/GenBank/DDBJ databases">
        <title>Genomic Encyclopedia of Type Strains, Phase IV (KMG-V): Genome sequencing to study the core and pangenomes of soil and plant-associated prokaryotes.</title>
        <authorList>
            <person name="Whitman W."/>
        </authorList>
    </citation>
    <scope>NUCLEOTIDE SEQUENCE [LARGE SCALE GENOMIC DNA]</scope>
    <source>
        <strain evidence="2 3">RH2WT43</strain>
    </source>
</reference>
<dbReference type="PANTHER" id="PTHR11614">
    <property type="entry name" value="PHOSPHOLIPASE-RELATED"/>
    <property type="match status" value="1"/>
</dbReference>
<dbReference type="Gene3D" id="3.40.50.1820">
    <property type="entry name" value="alpha/beta hydrolase"/>
    <property type="match status" value="1"/>
</dbReference>
<organism evidence="2 3">
    <name type="scientific">Dokdonella fugitiva</name>
    <dbReference type="NCBI Taxonomy" id="328517"/>
    <lineage>
        <taxon>Bacteria</taxon>
        <taxon>Pseudomonadati</taxon>
        <taxon>Pseudomonadota</taxon>
        <taxon>Gammaproteobacteria</taxon>
        <taxon>Lysobacterales</taxon>
        <taxon>Rhodanobacteraceae</taxon>
        <taxon>Dokdonella</taxon>
    </lineage>
</organism>